<feature type="region of interest" description="Disordered" evidence="1">
    <location>
        <begin position="132"/>
        <end position="153"/>
    </location>
</feature>
<dbReference type="OrthoDB" id="7701049at2759"/>
<organism evidence="2 3">
    <name type="scientific">Brachionus calyciflorus</name>
    <dbReference type="NCBI Taxonomy" id="104777"/>
    <lineage>
        <taxon>Eukaryota</taxon>
        <taxon>Metazoa</taxon>
        <taxon>Spiralia</taxon>
        <taxon>Gnathifera</taxon>
        <taxon>Rotifera</taxon>
        <taxon>Eurotatoria</taxon>
        <taxon>Monogononta</taxon>
        <taxon>Pseudotrocha</taxon>
        <taxon>Ploima</taxon>
        <taxon>Brachionidae</taxon>
        <taxon>Brachionus</taxon>
    </lineage>
</organism>
<dbReference type="GO" id="GO:0007508">
    <property type="term" value="P:larval heart development"/>
    <property type="evidence" value="ECO:0007669"/>
    <property type="project" value="TreeGrafter"/>
</dbReference>
<proteinExistence type="predicted"/>
<dbReference type="PANTHER" id="PTHR33395:SF22">
    <property type="entry name" value="REVERSE TRANSCRIPTASE DOMAIN-CONTAINING PROTEIN"/>
    <property type="match status" value="1"/>
</dbReference>
<accession>A0A814QIY5</accession>
<dbReference type="InterPro" id="IPR036691">
    <property type="entry name" value="Endo/exonu/phosph_ase_sf"/>
</dbReference>
<comment type="caution">
    <text evidence="2">The sequence shown here is derived from an EMBL/GenBank/DDBJ whole genome shotgun (WGS) entry which is preliminary data.</text>
</comment>
<name>A0A814QIY5_9BILA</name>
<feature type="non-terminal residue" evidence="2">
    <location>
        <position position="1"/>
    </location>
</feature>
<evidence type="ECO:0000313" key="3">
    <source>
        <dbReference type="Proteomes" id="UP000663879"/>
    </source>
</evidence>
<protein>
    <submittedName>
        <fullName evidence="2">Uncharacterized protein</fullName>
    </submittedName>
</protein>
<dbReference type="EMBL" id="CAJNOC010008743">
    <property type="protein sequence ID" value="CAF1120063.1"/>
    <property type="molecule type" value="Genomic_DNA"/>
</dbReference>
<sequence length="557" mass="65142">MNEMDTTVVVVEPQDTEVFTPTTTPTKLIEVKQNFEKIRKKRMMKADDDDEDESNQRQIFHVSDNIDFKGKLMSLEFTVIEYERIINDLIDIADNLQKDNVGLNSSLKGEIKRLDLKHGNNYRELKKQFEQMNQSNSLSVEKSSGPTTSSRNYYRDNLQTNNYQTDYYQSENFRNNNYQPGYYRTNYYRESGYQTWFNDSNTQQLDGYKLFFKNRSLSKHGGVAIYVKSELKSFENVENEFLNESIEQVWCTLLCGCIYRPPKSLNNIPIFESISSFPTFVKSSGISENVLDLIITESSDRILDIESSPPLGNVQQGHLVLEWIYRTCSNSKKNLSSLNSDFNFRKADFLSMSSEFSNRDWPGIFKNKTSNEMYEAFINEYNDICNICVPLKSKKTKKFRPKWLNSSLKELSDEKNIFWLKCRKSKFRNKKYVAEYLKIKNECSKMIRKAVRKYESELALREKKDPKLVFNYMKNKQKFKGGIGAIKTDNATITDENKIAEIINQYFKSVFSLHNPDSPLPEFKKRTDKVFTINPFISFGPENVEKYLNKVNVNKSV</sequence>
<reference evidence="2" key="1">
    <citation type="submission" date="2021-02" db="EMBL/GenBank/DDBJ databases">
        <authorList>
            <person name="Nowell W R."/>
        </authorList>
    </citation>
    <scope>NUCLEOTIDE SEQUENCE</scope>
    <source>
        <strain evidence="2">Ploen Becks lab</strain>
    </source>
</reference>
<gene>
    <name evidence="2" type="ORF">OXX778_LOCUS22003</name>
</gene>
<dbReference type="Gene3D" id="3.60.10.10">
    <property type="entry name" value="Endonuclease/exonuclease/phosphatase"/>
    <property type="match status" value="1"/>
</dbReference>
<dbReference type="AlphaFoldDB" id="A0A814QIY5"/>
<evidence type="ECO:0000256" key="1">
    <source>
        <dbReference type="SAM" id="MobiDB-lite"/>
    </source>
</evidence>
<dbReference type="GO" id="GO:0061343">
    <property type="term" value="P:cell adhesion involved in heart morphogenesis"/>
    <property type="evidence" value="ECO:0007669"/>
    <property type="project" value="TreeGrafter"/>
</dbReference>
<feature type="non-terminal residue" evidence="2">
    <location>
        <position position="557"/>
    </location>
</feature>
<dbReference type="PANTHER" id="PTHR33395">
    <property type="entry name" value="TRANSCRIPTASE, PUTATIVE-RELATED-RELATED"/>
    <property type="match status" value="1"/>
</dbReference>
<dbReference type="Proteomes" id="UP000663879">
    <property type="component" value="Unassembled WGS sequence"/>
</dbReference>
<keyword evidence="3" id="KW-1185">Reference proteome</keyword>
<dbReference type="GO" id="GO:0031012">
    <property type="term" value="C:extracellular matrix"/>
    <property type="evidence" value="ECO:0007669"/>
    <property type="project" value="TreeGrafter"/>
</dbReference>
<evidence type="ECO:0000313" key="2">
    <source>
        <dbReference type="EMBL" id="CAF1120063.1"/>
    </source>
</evidence>